<accession>A0A8S9U0T9</accession>
<dbReference type="EMBL" id="JAACNO010002473">
    <property type="protein sequence ID" value="KAF4132927.1"/>
    <property type="molecule type" value="Genomic_DNA"/>
</dbReference>
<dbReference type="PANTHER" id="PTHR37067:SF3">
    <property type="entry name" value="PX DOMAIN-CONTAINING PROTEIN"/>
    <property type="match status" value="1"/>
</dbReference>
<dbReference type="AlphaFoldDB" id="A0A8S9U0T9"/>
<dbReference type="PANTHER" id="PTHR37067">
    <property type="entry name" value="PX DOMAIN-CONTAINING PROTEIN"/>
    <property type="match status" value="1"/>
</dbReference>
<evidence type="ECO:0000313" key="1">
    <source>
        <dbReference type="EMBL" id="KAF4132927.1"/>
    </source>
</evidence>
<comment type="caution">
    <text evidence="1">The sequence shown here is derived from an EMBL/GenBank/DDBJ whole genome shotgun (WGS) entry which is preliminary data.</text>
</comment>
<gene>
    <name evidence="1" type="ORF">GN958_ATG17836</name>
</gene>
<name>A0A8S9U0T9_PHYIN</name>
<protein>
    <submittedName>
        <fullName evidence="1">Uncharacterized protein</fullName>
    </submittedName>
</protein>
<proteinExistence type="predicted"/>
<organism evidence="1 2">
    <name type="scientific">Phytophthora infestans</name>
    <name type="common">Potato late blight agent</name>
    <name type="synonym">Botrytis infestans</name>
    <dbReference type="NCBI Taxonomy" id="4787"/>
    <lineage>
        <taxon>Eukaryota</taxon>
        <taxon>Sar</taxon>
        <taxon>Stramenopiles</taxon>
        <taxon>Oomycota</taxon>
        <taxon>Peronosporomycetes</taxon>
        <taxon>Peronosporales</taxon>
        <taxon>Peronosporaceae</taxon>
        <taxon>Phytophthora</taxon>
    </lineage>
</organism>
<reference evidence="1" key="1">
    <citation type="submission" date="2020-03" db="EMBL/GenBank/DDBJ databases">
        <title>Hybrid Assembly of Korean Phytophthora infestans isolates.</title>
        <authorList>
            <person name="Prokchorchik M."/>
            <person name="Lee Y."/>
            <person name="Seo J."/>
            <person name="Cho J.-H."/>
            <person name="Park Y.-E."/>
            <person name="Jang D.-C."/>
            <person name="Im J.-S."/>
            <person name="Choi J.-G."/>
            <person name="Park H.-J."/>
            <person name="Lee G.-B."/>
            <person name="Lee Y.-G."/>
            <person name="Hong S.-Y."/>
            <person name="Cho K."/>
            <person name="Sohn K.H."/>
        </authorList>
    </citation>
    <scope>NUCLEOTIDE SEQUENCE</scope>
    <source>
        <strain evidence="1">KR_2_A2</strain>
    </source>
</reference>
<evidence type="ECO:0000313" key="2">
    <source>
        <dbReference type="Proteomes" id="UP000704712"/>
    </source>
</evidence>
<sequence length="761" mass="84996">MAAPIPAGSQRKFGPKWELKYAVAVTERDQLTQIPTKAVCLMCQAFEREEAVGSKRKKTSRVRSFLAPWRPDNMKRHMEQQHPLRWEEYQKLTDGEKRVYFSAREVMAMSGGDDAVPSLVVPPMVSEPTPSAEAYALAAQYRAFLVDKDIVEELIAGVLFQTTNDEYRNAWNVPLTFTLLEEASAALNNADIDVNESRYVARVESLLKFNMCLKYVAMGLSLSQVVPLLQKTAEETGMDASLSGSSFTEQQLACLCRVACAVNFQTLKDTLRRVWAFTIALEQGNDAASPYLDVRVRFERDAQLLDFHLVSIPIREDSPQIIRHQSELVVKCLDIVAPAWKAQLIGVTTSDSFAKMPSCSRVIVNRLAQSCVASFYCEWGLLSQLELAIQESFNGLCNQRFMAGLTSLVGHFRRQRALIREMNGEMCPKFEDGQWRSVASVLKWFTVHRARLFNCVQDTQPPGAPGKEWWVTVIAVNGIMERVNVALTMLRGPSAALGSARREYVAKLVTDLAVVTGTLGPLAVSQQSNGHNIEFGDFSMSREAAISFLKEQGSFVMNAVNELEVNFPACCQAAVESTANFAVSVIARTHQIMLECDENSNSTASLNTAMPPFLPQALCKTRNQLFATHLQAQRVRLLQHYSADQIEQIEDQHRMLRTSYQLDEHVSQVINAIPATCSFAEAWKDARFGGNDCRLLREFCGAIACAAIDPRALKNASEAEFLLINWRRSPFGLSLVDFALEAVLQARQYRALSRLRGCRGL</sequence>
<dbReference type="Proteomes" id="UP000704712">
    <property type="component" value="Unassembled WGS sequence"/>
</dbReference>